<dbReference type="GO" id="GO:0007019">
    <property type="term" value="P:microtubule depolymerization"/>
    <property type="evidence" value="ECO:0007669"/>
    <property type="project" value="TreeGrafter"/>
</dbReference>
<dbReference type="Proteomes" id="UP000515160">
    <property type="component" value="Chromosome X"/>
</dbReference>
<dbReference type="HAMAP" id="MF_03022">
    <property type="entry name" value="Katanin_p80_B1"/>
    <property type="match status" value="1"/>
</dbReference>
<feature type="region of interest" description="Disordered" evidence="9">
    <location>
        <begin position="637"/>
        <end position="663"/>
    </location>
</feature>
<dbReference type="InterPro" id="IPR020472">
    <property type="entry name" value="WD40_PAC1"/>
</dbReference>
<dbReference type="PROSITE" id="PS50294">
    <property type="entry name" value="WD_REPEATS_REGION"/>
    <property type="match status" value="3"/>
</dbReference>
<keyword evidence="4 7" id="KW-0493">Microtubule</keyword>
<dbReference type="AlphaFoldDB" id="A0A6P8XTD7"/>
<evidence type="ECO:0000313" key="12">
    <source>
        <dbReference type="RefSeq" id="XP_034116454.1"/>
    </source>
</evidence>
<dbReference type="PANTHER" id="PTHR19845">
    <property type="entry name" value="KATANIN P80 SUBUNIT"/>
    <property type="match status" value="1"/>
</dbReference>
<gene>
    <name evidence="12" type="primary">LOC117576037</name>
    <name evidence="7" type="synonym">KATNB1</name>
</gene>
<comment type="function">
    <text evidence="7">Participates in a complex which severs microtubules in an ATP-dependent manner. May act to target the enzymatic subunit of this complex to sites of action such as the centrosome. Microtubule severing may promote rapid reorganization of cellular microtubule arrays and the release of microtubules from the centrosome following nucleation.</text>
</comment>
<evidence type="ECO:0000256" key="5">
    <source>
        <dbReference type="ARBA" id="ARBA00022737"/>
    </source>
</evidence>
<dbReference type="InterPro" id="IPR015943">
    <property type="entry name" value="WD40/YVTN_repeat-like_dom_sf"/>
</dbReference>
<dbReference type="PROSITE" id="PS50082">
    <property type="entry name" value="WD_REPEATS_2"/>
    <property type="match status" value="4"/>
</dbReference>
<organism evidence="11 12">
    <name type="scientific">Drosophila albomicans</name>
    <name type="common">Fruit fly</name>
    <dbReference type="NCBI Taxonomy" id="7291"/>
    <lineage>
        <taxon>Eukaryota</taxon>
        <taxon>Metazoa</taxon>
        <taxon>Ecdysozoa</taxon>
        <taxon>Arthropoda</taxon>
        <taxon>Hexapoda</taxon>
        <taxon>Insecta</taxon>
        <taxon>Pterygota</taxon>
        <taxon>Neoptera</taxon>
        <taxon>Endopterygota</taxon>
        <taxon>Diptera</taxon>
        <taxon>Brachycera</taxon>
        <taxon>Muscomorpha</taxon>
        <taxon>Ephydroidea</taxon>
        <taxon>Drosophilidae</taxon>
        <taxon>Drosophila</taxon>
    </lineage>
</organism>
<dbReference type="InterPro" id="IPR019775">
    <property type="entry name" value="WD40_repeat_CS"/>
</dbReference>
<dbReference type="CTD" id="32581"/>
<dbReference type="RefSeq" id="XP_034116454.1">
    <property type="nucleotide sequence ID" value="XM_034260563.2"/>
</dbReference>
<dbReference type="GO" id="GO:0005874">
    <property type="term" value="C:microtubule"/>
    <property type="evidence" value="ECO:0007669"/>
    <property type="project" value="UniProtKB-KW"/>
</dbReference>
<dbReference type="GO" id="GO:0005813">
    <property type="term" value="C:centrosome"/>
    <property type="evidence" value="ECO:0007669"/>
    <property type="project" value="UniProtKB-SubCell"/>
</dbReference>
<evidence type="ECO:0000256" key="8">
    <source>
        <dbReference type="PROSITE-ProRule" id="PRU00221"/>
    </source>
</evidence>
<keyword evidence="7" id="KW-0498">Mitosis</keyword>
<dbReference type="GO" id="GO:0051013">
    <property type="term" value="P:microtubule severing"/>
    <property type="evidence" value="ECO:0007669"/>
    <property type="project" value="UniProtKB-UniRule"/>
</dbReference>
<reference evidence="12" key="1">
    <citation type="submission" date="2025-08" db="UniProtKB">
        <authorList>
            <consortium name="RefSeq"/>
        </authorList>
    </citation>
    <scope>IDENTIFICATION</scope>
    <source>
        <strain evidence="12">15112-1751.03</strain>
        <tissue evidence="12">Whole Adult</tissue>
    </source>
</reference>
<evidence type="ECO:0000256" key="1">
    <source>
        <dbReference type="ARBA" id="ARBA00004245"/>
    </source>
</evidence>
<feature type="domain" description="Katanin p80 subunit C-terminal" evidence="10">
    <location>
        <begin position="688"/>
        <end position="827"/>
    </location>
</feature>
<feature type="repeat" description="WD" evidence="8">
    <location>
        <begin position="16"/>
        <end position="57"/>
    </location>
</feature>
<evidence type="ECO:0000313" key="11">
    <source>
        <dbReference type="Proteomes" id="UP000515160"/>
    </source>
</evidence>
<proteinExistence type="inferred from homology"/>
<dbReference type="Pfam" id="PF00400">
    <property type="entry name" value="WD40"/>
    <property type="match status" value="5"/>
</dbReference>
<evidence type="ECO:0000256" key="6">
    <source>
        <dbReference type="ARBA" id="ARBA00023212"/>
    </source>
</evidence>
<dbReference type="PRINTS" id="PR00320">
    <property type="entry name" value="GPROTEINBRPT"/>
</dbReference>
<feature type="region of interest" description="Disordered" evidence="9">
    <location>
        <begin position="341"/>
        <end position="368"/>
    </location>
</feature>
<dbReference type="GO" id="GO:0008017">
    <property type="term" value="F:microtubule binding"/>
    <property type="evidence" value="ECO:0007669"/>
    <property type="project" value="UniProtKB-UniRule"/>
</dbReference>
<dbReference type="InterPro" id="IPR026962">
    <property type="entry name" value="KTNB1"/>
</dbReference>
<feature type="repeat" description="WD" evidence="8">
    <location>
        <begin position="100"/>
        <end position="141"/>
    </location>
</feature>
<comment type="subcellular location">
    <subcellularLocation>
        <location evidence="1 7">Cytoplasm</location>
        <location evidence="1 7">Cytoskeleton</location>
    </subcellularLocation>
    <subcellularLocation>
        <location evidence="7">Cytoplasm</location>
    </subcellularLocation>
    <subcellularLocation>
        <location evidence="7">Cytoplasm</location>
        <location evidence="7">Cytoskeleton</location>
        <location evidence="7">Microtubule organizing center</location>
        <location evidence="7">Centrosome</location>
    </subcellularLocation>
    <subcellularLocation>
        <location evidence="7">Cytoplasm</location>
        <location evidence="7">Cytoskeleton</location>
        <location evidence="7">Spindle pole</location>
    </subcellularLocation>
    <subcellularLocation>
        <location evidence="7">Cytoplasm</location>
        <location evidence="7">Cytoskeleton</location>
        <location evidence="7">Spindle</location>
    </subcellularLocation>
    <text evidence="7">Predominantly cytoplasmic. Localized to the interphase centrosome and mitotic spindle poles.</text>
</comment>
<feature type="compositionally biased region" description="Basic and acidic residues" evidence="9">
    <location>
        <begin position="349"/>
        <end position="359"/>
    </location>
</feature>
<dbReference type="OrthoDB" id="10251605at2759"/>
<dbReference type="Pfam" id="PF13925">
    <property type="entry name" value="Katanin_con80"/>
    <property type="match status" value="1"/>
</dbReference>
<feature type="repeat" description="WD" evidence="8">
    <location>
        <begin position="143"/>
        <end position="184"/>
    </location>
</feature>
<dbReference type="SUPFAM" id="SSF50978">
    <property type="entry name" value="WD40 repeat-like"/>
    <property type="match status" value="1"/>
</dbReference>
<dbReference type="InterPro" id="IPR001680">
    <property type="entry name" value="WD40_rpt"/>
</dbReference>
<dbReference type="GO" id="GO:0000922">
    <property type="term" value="C:spindle pole"/>
    <property type="evidence" value="ECO:0007669"/>
    <property type="project" value="UniProtKB-SubCell"/>
</dbReference>
<evidence type="ECO:0000256" key="2">
    <source>
        <dbReference type="ARBA" id="ARBA00022490"/>
    </source>
</evidence>
<dbReference type="Gene3D" id="2.130.10.10">
    <property type="entry name" value="YVTN repeat-like/Quinoprotein amine dehydrogenase"/>
    <property type="match status" value="2"/>
</dbReference>
<sequence length="843" mass="94451">MDMALPRNLVAKIYDIKAHNEKVTSLDLGETGRVLVTGGEDRNVNLWAIGQDECFMSLTGHNRSIECVRFANKDNFVYSADDIGIIRRWDLNAQKIYSTLNGHMKSVRTLDFNPSGEYVVSGSNDTTVRLWDVQNENKCIKVCKGHISHVNSVKFSPDGLWIASAGLEGSILIWDIRKSKQIMEFIAEPPVTAITCIQFHPYEFLLAAGRVDGTVSIYDLEHQQLVSQTTHFYGQPIKCITFSEKGECLFVGSAAGISVIGWEPDRELDHIKGTWSSLADMKVVQNKLICGCHDIDTVSINTISLDRVIPFYNPTNTQNSFKHNSTSRKSFSRGNQKFRLSLGGGSKPAKVDEEHEDNKSQTYDELSSPNLSLEVVNEAALEHIETSSPMSSLQHIPQTIVSASSMEGSTYNAGGGGIDASSLKHNKFARDNLPFNLDGNYSSYGMDMGGSSRMLNLNGPSSLHVSDEYDIYSIEKGDVEYSPNDSNPPILTNYDNYEMAEDFPVNQNLNYLTNNYNKGTIVTTAAPSTINASSKSIKKTTTTALHKRNTAISNTKQTSTAIFGNNKLGQASSVSSMELHKLDDNMVLKKSSSSNVVNKNKRSMGQNQSQFYKENTQQKNINVEIITKPPMRSRTTLDMRTSHQTKTTIQEKHTQHQPMNYRPDLIPTKPINRNFIDDHYEFDILTRSHEAVLQELSNRQASLDLLRNSTRSHDVLGALRLAKTSGRSIFIDLLGAIIEKPSSWNLDFCTFVLPEIYELLQSQHKFHFTRACDTLRIILSNFLPTIQENLDSWAANGLGVDVTREDRQRKCLECQRWLLQIKNLPESVHFGSTLSQLQNIIVF</sequence>
<comment type="similarity">
    <text evidence="7">Belongs to the WD repeat KATNB1 family.</text>
</comment>
<feature type="repeat" description="WD" evidence="8">
    <location>
        <begin position="58"/>
        <end position="99"/>
    </location>
</feature>
<keyword evidence="7" id="KW-0132">Cell division</keyword>
<dbReference type="GeneID" id="117576037"/>
<keyword evidence="2 7" id="KW-0963">Cytoplasm</keyword>
<dbReference type="GO" id="GO:0051301">
    <property type="term" value="P:cell division"/>
    <property type="evidence" value="ECO:0007669"/>
    <property type="project" value="UniProtKB-KW"/>
</dbReference>
<dbReference type="InterPro" id="IPR036322">
    <property type="entry name" value="WD40_repeat_dom_sf"/>
</dbReference>
<evidence type="ECO:0000259" key="10">
    <source>
        <dbReference type="Pfam" id="PF13925"/>
    </source>
</evidence>
<dbReference type="PROSITE" id="PS00678">
    <property type="entry name" value="WD_REPEATS_1"/>
    <property type="match status" value="1"/>
</dbReference>
<evidence type="ECO:0000256" key="7">
    <source>
        <dbReference type="HAMAP-Rule" id="MF_03022"/>
    </source>
</evidence>
<name>A0A6P8XTD7_DROAB</name>
<dbReference type="InterPro" id="IPR028021">
    <property type="entry name" value="Katanin_C-terminal"/>
</dbReference>
<dbReference type="GO" id="GO:0005737">
    <property type="term" value="C:cytoplasm"/>
    <property type="evidence" value="ECO:0007669"/>
    <property type="project" value="UniProtKB-SubCell"/>
</dbReference>
<keyword evidence="7" id="KW-0131">Cell cycle</keyword>
<dbReference type="SMART" id="SM00320">
    <property type="entry name" value="WD40"/>
    <property type="match status" value="6"/>
</dbReference>
<keyword evidence="11" id="KW-1185">Reference proteome</keyword>
<keyword evidence="5" id="KW-0677">Repeat</keyword>
<evidence type="ECO:0000256" key="3">
    <source>
        <dbReference type="ARBA" id="ARBA00022574"/>
    </source>
</evidence>
<dbReference type="FunFam" id="2.130.10.10:FF:000462">
    <property type="entry name" value="Katanin p80 WD40 repeat-containing subunit B1"/>
    <property type="match status" value="1"/>
</dbReference>
<keyword evidence="6 7" id="KW-0206">Cytoskeleton</keyword>
<dbReference type="CDD" id="cd00200">
    <property type="entry name" value="WD40"/>
    <property type="match status" value="1"/>
</dbReference>
<keyword evidence="3 8" id="KW-0853">WD repeat</keyword>
<accession>A0A6P8XTD7</accession>
<protein>
    <recommendedName>
        <fullName evidence="7">Katanin p80 WD40 repeat-containing subunit B1</fullName>
        <shortName evidence="7">Katanin p80 subunit B1</shortName>
    </recommendedName>
    <alternativeName>
        <fullName evidence="7">p80 katanin</fullName>
    </alternativeName>
</protein>
<comment type="subunit">
    <text evidence="7">Interacts with KATNA1. This interaction enhances the microtubule binding and severing activity of KATNA1 and also targets this activity to the centrosome.</text>
</comment>
<evidence type="ECO:0000256" key="4">
    <source>
        <dbReference type="ARBA" id="ARBA00022701"/>
    </source>
</evidence>
<dbReference type="PANTHER" id="PTHR19845:SF0">
    <property type="entry name" value="KATANIN P80 WD40 REPEAT-CONTAINING SUBUNIT B1"/>
    <property type="match status" value="1"/>
</dbReference>
<dbReference type="GO" id="GO:0008352">
    <property type="term" value="C:katanin complex"/>
    <property type="evidence" value="ECO:0007669"/>
    <property type="project" value="InterPro"/>
</dbReference>
<evidence type="ECO:0000256" key="9">
    <source>
        <dbReference type="SAM" id="MobiDB-lite"/>
    </source>
</evidence>